<sequence>MRITQGRTNVESTNNCISNFSLSESTTTTRPKAPQLYIMPCICNPNKQWTNLSNEQIIDMLISELTIDASETTAARAKLNCRQDSRASSKAIGTIAVGIMSVIFGLVICSDLITIWRYCGRIRKRFKRVYRPSNKVGVAQDETTIQSSLSL</sequence>
<gene>
    <name evidence="2" type="ORF">DPMN_090333</name>
</gene>
<accession>A0A9D4QYY9</accession>
<reference evidence="2" key="2">
    <citation type="submission" date="2020-11" db="EMBL/GenBank/DDBJ databases">
        <authorList>
            <person name="McCartney M.A."/>
            <person name="Auch B."/>
            <person name="Kono T."/>
            <person name="Mallez S."/>
            <person name="Becker A."/>
            <person name="Gohl D.M."/>
            <person name="Silverstein K.A.T."/>
            <person name="Koren S."/>
            <person name="Bechman K.B."/>
            <person name="Herman A."/>
            <person name="Abrahante J.E."/>
            <person name="Garbe J."/>
        </authorList>
    </citation>
    <scope>NUCLEOTIDE SEQUENCE</scope>
    <source>
        <strain evidence="2">Duluth1</strain>
        <tissue evidence="2">Whole animal</tissue>
    </source>
</reference>
<protein>
    <submittedName>
        <fullName evidence="2">Uncharacterized protein</fullName>
    </submittedName>
</protein>
<keyword evidence="1" id="KW-1133">Transmembrane helix</keyword>
<name>A0A9D4QYY9_DREPO</name>
<evidence type="ECO:0000313" key="3">
    <source>
        <dbReference type="Proteomes" id="UP000828390"/>
    </source>
</evidence>
<keyword evidence="1" id="KW-0472">Membrane</keyword>
<keyword evidence="3" id="KW-1185">Reference proteome</keyword>
<reference evidence="2" key="1">
    <citation type="journal article" date="2019" name="bioRxiv">
        <title>The Genome of the Zebra Mussel, Dreissena polymorpha: A Resource for Invasive Species Research.</title>
        <authorList>
            <person name="McCartney M.A."/>
            <person name="Auch B."/>
            <person name="Kono T."/>
            <person name="Mallez S."/>
            <person name="Zhang Y."/>
            <person name="Obille A."/>
            <person name="Becker A."/>
            <person name="Abrahante J.E."/>
            <person name="Garbe J."/>
            <person name="Badalamenti J.P."/>
            <person name="Herman A."/>
            <person name="Mangelson H."/>
            <person name="Liachko I."/>
            <person name="Sullivan S."/>
            <person name="Sone E.D."/>
            <person name="Koren S."/>
            <person name="Silverstein K.A.T."/>
            <person name="Beckman K.B."/>
            <person name="Gohl D.M."/>
        </authorList>
    </citation>
    <scope>NUCLEOTIDE SEQUENCE</scope>
    <source>
        <strain evidence="2">Duluth1</strain>
        <tissue evidence="2">Whole animal</tissue>
    </source>
</reference>
<evidence type="ECO:0000256" key="1">
    <source>
        <dbReference type="SAM" id="Phobius"/>
    </source>
</evidence>
<evidence type="ECO:0000313" key="2">
    <source>
        <dbReference type="EMBL" id="KAH3847997.1"/>
    </source>
</evidence>
<proteinExistence type="predicted"/>
<dbReference type="AlphaFoldDB" id="A0A9D4QYY9"/>
<feature type="transmembrane region" description="Helical" evidence="1">
    <location>
        <begin position="91"/>
        <end position="118"/>
    </location>
</feature>
<dbReference type="Proteomes" id="UP000828390">
    <property type="component" value="Unassembled WGS sequence"/>
</dbReference>
<organism evidence="2 3">
    <name type="scientific">Dreissena polymorpha</name>
    <name type="common">Zebra mussel</name>
    <name type="synonym">Mytilus polymorpha</name>
    <dbReference type="NCBI Taxonomy" id="45954"/>
    <lineage>
        <taxon>Eukaryota</taxon>
        <taxon>Metazoa</taxon>
        <taxon>Spiralia</taxon>
        <taxon>Lophotrochozoa</taxon>
        <taxon>Mollusca</taxon>
        <taxon>Bivalvia</taxon>
        <taxon>Autobranchia</taxon>
        <taxon>Heteroconchia</taxon>
        <taxon>Euheterodonta</taxon>
        <taxon>Imparidentia</taxon>
        <taxon>Neoheterodontei</taxon>
        <taxon>Myida</taxon>
        <taxon>Dreissenoidea</taxon>
        <taxon>Dreissenidae</taxon>
        <taxon>Dreissena</taxon>
    </lineage>
</organism>
<comment type="caution">
    <text evidence="2">The sequence shown here is derived from an EMBL/GenBank/DDBJ whole genome shotgun (WGS) entry which is preliminary data.</text>
</comment>
<dbReference type="EMBL" id="JAIWYP010000003">
    <property type="protein sequence ID" value="KAH3847997.1"/>
    <property type="molecule type" value="Genomic_DNA"/>
</dbReference>
<keyword evidence="1" id="KW-0812">Transmembrane</keyword>